<evidence type="ECO:0000256" key="3">
    <source>
        <dbReference type="ARBA" id="ARBA00022490"/>
    </source>
</evidence>
<evidence type="ECO:0000313" key="8">
    <source>
        <dbReference type="Proteomes" id="UP000792457"/>
    </source>
</evidence>
<dbReference type="Gene3D" id="1.20.120.1900">
    <property type="entry name" value="Gamma-tubulin complex, C-terminal domain"/>
    <property type="match status" value="1"/>
</dbReference>
<dbReference type="GO" id="GO:0005874">
    <property type="term" value="C:microtubule"/>
    <property type="evidence" value="ECO:0007669"/>
    <property type="project" value="UniProtKB-KW"/>
</dbReference>
<dbReference type="Pfam" id="PF04130">
    <property type="entry name" value="GCP_C_terminal"/>
    <property type="match status" value="1"/>
</dbReference>
<dbReference type="AlphaFoldDB" id="A0A8K0KBZ5"/>
<keyword evidence="5" id="KW-0206">Cytoskeleton</keyword>
<keyword evidence="3" id="KW-0963">Cytoplasm</keyword>
<reference evidence="7" key="1">
    <citation type="submission" date="2013-04" db="EMBL/GenBank/DDBJ databases">
        <authorList>
            <person name="Qu J."/>
            <person name="Murali S.C."/>
            <person name="Bandaranaike D."/>
            <person name="Bellair M."/>
            <person name="Blankenburg K."/>
            <person name="Chao H."/>
            <person name="Dinh H."/>
            <person name="Doddapaneni H."/>
            <person name="Downs B."/>
            <person name="Dugan-Rocha S."/>
            <person name="Elkadiri S."/>
            <person name="Gnanaolivu R.D."/>
            <person name="Hernandez B."/>
            <person name="Javaid M."/>
            <person name="Jayaseelan J.C."/>
            <person name="Lee S."/>
            <person name="Li M."/>
            <person name="Ming W."/>
            <person name="Munidasa M."/>
            <person name="Muniz J."/>
            <person name="Nguyen L."/>
            <person name="Ongeri F."/>
            <person name="Osuji N."/>
            <person name="Pu L.-L."/>
            <person name="Puazo M."/>
            <person name="Qu C."/>
            <person name="Quiroz J."/>
            <person name="Raj R."/>
            <person name="Weissenberger G."/>
            <person name="Xin Y."/>
            <person name="Zou X."/>
            <person name="Han Y."/>
            <person name="Richards S."/>
            <person name="Worley K."/>
            <person name="Muzny D."/>
            <person name="Gibbs R."/>
        </authorList>
    </citation>
    <scope>NUCLEOTIDE SEQUENCE</scope>
    <source>
        <strain evidence="7">Sampled in the wild</strain>
    </source>
</reference>
<reference evidence="7" key="2">
    <citation type="submission" date="2017-10" db="EMBL/GenBank/DDBJ databases">
        <title>Ladona fulva Genome sequencing and assembly.</title>
        <authorList>
            <person name="Murali S."/>
            <person name="Richards S."/>
            <person name="Bandaranaike D."/>
            <person name="Bellair M."/>
            <person name="Blankenburg K."/>
            <person name="Chao H."/>
            <person name="Dinh H."/>
            <person name="Doddapaneni H."/>
            <person name="Dugan-Rocha S."/>
            <person name="Elkadiri S."/>
            <person name="Gnanaolivu R."/>
            <person name="Hernandez B."/>
            <person name="Skinner E."/>
            <person name="Javaid M."/>
            <person name="Lee S."/>
            <person name="Li M."/>
            <person name="Ming W."/>
            <person name="Munidasa M."/>
            <person name="Muniz J."/>
            <person name="Nguyen L."/>
            <person name="Hughes D."/>
            <person name="Osuji N."/>
            <person name="Pu L.-L."/>
            <person name="Puazo M."/>
            <person name="Qu C."/>
            <person name="Quiroz J."/>
            <person name="Raj R."/>
            <person name="Weissenberger G."/>
            <person name="Xin Y."/>
            <person name="Zou X."/>
            <person name="Han Y."/>
            <person name="Worley K."/>
            <person name="Muzny D."/>
            <person name="Gibbs R."/>
        </authorList>
    </citation>
    <scope>NUCLEOTIDE SEQUENCE</scope>
    <source>
        <strain evidence="7">Sampled in the wild</strain>
    </source>
</reference>
<evidence type="ECO:0000256" key="2">
    <source>
        <dbReference type="ARBA" id="ARBA00010337"/>
    </source>
</evidence>
<comment type="caution">
    <text evidence="7">The sequence shown here is derived from an EMBL/GenBank/DDBJ whole genome shotgun (WGS) entry which is preliminary data.</text>
</comment>
<dbReference type="InterPro" id="IPR040457">
    <property type="entry name" value="GCP_C"/>
</dbReference>
<comment type="similarity">
    <text evidence="2">Belongs to the TUBGCP family.</text>
</comment>
<evidence type="ECO:0000256" key="1">
    <source>
        <dbReference type="ARBA" id="ARBA00004245"/>
    </source>
</evidence>
<protein>
    <recommendedName>
        <fullName evidence="6">Gamma tubulin complex component C-terminal domain-containing protein</fullName>
    </recommendedName>
</protein>
<dbReference type="InterPro" id="IPR042241">
    <property type="entry name" value="GCP_C_sf"/>
</dbReference>
<dbReference type="OrthoDB" id="775571at2759"/>
<dbReference type="EMBL" id="KZ308563">
    <property type="protein sequence ID" value="KAG8231612.1"/>
    <property type="molecule type" value="Genomic_DNA"/>
</dbReference>
<feature type="domain" description="Gamma tubulin complex component C-terminal" evidence="6">
    <location>
        <begin position="1"/>
        <end position="97"/>
    </location>
</feature>
<evidence type="ECO:0000259" key="6">
    <source>
        <dbReference type="Pfam" id="PF04130"/>
    </source>
</evidence>
<keyword evidence="4" id="KW-0493">Microtubule</keyword>
<dbReference type="GO" id="GO:0043015">
    <property type="term" value="F:gamma-tubulin binding"/>
    <property type="evidence" value="ECO:0007669"/>
    <property type="project" value="InterPro"/>
</dbReference>
<evidence type="ECO:0000256" key="5">
    <source>
        <dbReference type="ARBA" id="ARBA00023212"/>
    </source>
</evidence>
<gene>
    <name evidence="7" type="ORF">J437_LFUL010290</name>
</gene>
<comment type="subcellular location">
    <subcellularLocation>
        <location evidence="1">Cytoplasm</location>
        <location evidence="1">Cytoskeleton</location>
    </subcellularLocation>
</comment>
<evidence type="ECO:0000256" key="4">
    <source>
        <dbReference type="ARBA" id="ARBA00022701"/>
    </source>
</evidence>
<sequence>MLNKRSETIANILNDILRLIMKFHWSLCSRSWHIPTHQENKKTCHYEHPNFNVLRRIHGAFEEMTDFLLKYAWRLASHGYQASLFELLQMLNVNNFY</sequence>
<organism evidence="7 8">
    <name type="scientific">Ladona fulva</name>
    <name type="common">Scarce chaser dragonfly</name>
    <name type="synonym">Libellula fulva</name>
    <dbReference type="NCBI Taxonomy" id="123851"/>
    <lineage>
        <taxon>Eukaryota</taxon>
        <taxon>Metazoa</taxon>
        <taxon>Ecdysozoa</taxon>
        <taxon>Arthropoda</taxon>
        <taxon>Hexapoda</taxon>
        <taxon>Insecta</taxon>
        <taxon>Pterygota</taxon>
        <taxon>Palaeoptera</taxon>
        <taxon>Odonata</taxon>
        <taxon>Epiprocta</taxon>
        <taxon>Anisoptera</taxon>
        <taxon>Libelluloidea</taxon>
        <taxon>Libellulidae</taxon>
        <taxon>Ladona</taxon>
    </lineage>
</organism>
<accession>A0A8K0KBZ5</accession>
<name>A0A8K0KBZ5_LADFU</name>
<keyword evidence="8" id="KW-1185">Reference proteome</keyword>
<evidence type="ECO:0000313" key="7">
    <source>
        <dbReference type="EMBL" id="KAG8231612.1"/>
    </source>
</evidence>
<dbReference type="Proteomes" id="UP000792457">
    <property type="component" value="Unassembled WGS sequence"/>
</dbReference>
<proteinExistence type="inferred from homology"/>